<feature type="transmembrane region" description="Helical" evidence="2">
    <location>
        <begin position="20"/>
        <end position="44"/>
    </location>
</feature>
<feature type="compositionally biased region" description="Polar residues" evidence="1">
    <location>
        <begin position="315"/>
        <end position="326"/>
    </location>
</feature>
<dbReference type="PANTHER" id="PTHR40465:SF1">
    <property type="entry name" value="DUF6534 DOMAIN-CONTAINING PROTEIN"/>
    <property type="match status" value="1"/>
</dbReference>
<keyword evidence="5" id="KW-1185">Reference proteome</keyword>
<feature type="transmembrane region" description="Helical" evidence="2">
    <location>
        <begin position="56"/>
        <end position="80"/>
    </location>
</feature>
<evidence type="ECO:0000313" key="5">
    <source>
        <dbReference type="Proteomes" id="UP000242287"/>
    </source>
</evidence>
<keyword evidence="2" id="KW-1133">Transmembrane helix</keyword>
<feature type="transmembrane region" description="Helical" evidence="2">
    <location>
        <begin position="92"/>
        <end position="115"/>
    </location>
</feature>
<evidence type="ECO:0000256" key="1">
    <source>
        <dbReference type="SAM" id="MobiDB-lite"/>
    </source>
</evidence>
<evidence type="ECO:0000259" key="3">
    <source>
        <dbReference type="Pfam" id="PF20152"/>
    </source>
</evidence>
<dbReference type="InterPro" id="IPR045339">
    <property type="entry name" value="DUF6534"/>
</dbReference>
<gene>
    <name evidence="4" type="ORF">AMATHDRAFT_6754</name>
</gene>
<feature type="transmembrane region" description="Helical" evidence="2">
    <location>
        <begin position="172"/>
        <end position="194"/>
    </location>
</feature>
<reference evidence="4 5" key="1">
    <citation type="submission" date="2014-02" db="EMBL/GenBank/DDBJ databases">
        <title>Transposable element dynamics among asymbiotic and ectomycorrhizal Amanita fungi.</title>
        <authorList>
            <consortium name="DOE Joint Genome Institute"/>
            <person name="Hess J."/>
            <person name="Skrede I."/>
            <person name="Wolfe B."/>
            <person name="LaButti K."/>
            <person name="Ohm R.A."/>
            <person name="Grigoriev I.V."/>
            <person name="Pringle A."/>
        </authorList>
    </citation>
    <scope>NUCLEOTIDE SEQUENCE [LARGE SCALE GENOMIC DNA]</scope>
    <source>
        <strain evidence="4 5">SKay4041</strain>
    </source>
</reference>
<feature type="region of interest" description="Disordered" evidence="1">
    <location>
        <begin position="302"/>
        <end position="334"/>
    </location>
</feature>
<dbReference type="EMBL" id="KZ302112">
    <property type="protein sequence ID" value="PFH47408.1"/>
    <property type="molecule type" value="Genomic_DNA"/>
</dbReference>
<dbReference type="AlphaFoldDB" id="A0A2A9NBH7"/>
<accession>A0A2A9NBH7</accession>
<name>A0A2A9NBH7_9AGAR</name>
<feature type="transmembrane region" description="Helical" evidence="2">
    <location>
        <begin position="214"/>
        <end position="237"/>
    </location>
</feature>
<proteinExistence type="predicted"/>
<dbReference type="PANTHER" id="PTHR40465">
    <property type="entry name" value="CHROMOSOME 1, WHOLE GENOME SHOTGUN SEQUENCE"/>
    <property type="match status" value="1"/>
</dbReference>
<sequence>MTNLALFIGPTSSEKDDNLLGQFIGTLFNWALLGTLVLQVYLYQVSFPKDSLWIKLLVYGVFLFDLAQTACATHWAWHLILIHWGDLSVFKYTYWSMTTSLVLIIVVTVAVQLFFAWRIWKLRGDSIFIRFLSTLIVLISLMQGAAELAMGIQLYIGTSDVVQEVAIITKPVQVWLIGSFICDVIIACTTITILHQARKMSKPLKQTEDLVTKLIILTVETGAITAAMACIELVLFLVNTNNYTYFAPAVIFGKVYSNVLLANLNGRARMRTLGVDDPSMLVMHSLDTNALWGENISEETQTRNQRGIELGLGTGSRSFGTDTPQELSARRSGLGGREKGVVVSAPYNHEEIELEWRRGLEVKREVSL</sequence>
<evidence type="ECO:0000256" key="2">
    <source>
        <dbReference type="SAM" id="Phobius"/>
    </source>
</evidence>
<dbReference type="Proteomes" id="UP000242287">
    <property type="component" value="Unassembled WGS sequence"/>
</dbReference>
<feature type="domain" description="DUF6534" evidence="3">
    <location>
        <begin position="179"/>
        <end position="268"/>
    </location>
</feature>
<evidence type="ECO:0000313" key="4">
    <source>
        <dbReference type="EMBL" id="PFH47408.1"/>
    </source>
</evidence>
<dbReference type="Pfam" id="PF20152">
    <property type="entry name" value="DUF6534"/>
    <property type="match status" value="1"/>
</dbReference>
<feature type="transmembrane region" description="Helical" evidence="2">
    <location>
        <begin position="127"/>
        <end position="152"/>
    </location>
</feature>
<protein>
    <recommendedName>
        <fullName evidence="3">DUF6534 domain-containing protein</fullName>
    </recommendedName>
</protein>
<organism evidence="4 5">
    <name type="scientific">Amanita thiersii Skay4041</name>
    <dbReference type="NCBI Taxonomy" id="703135"/>
    <lineage>
        <taxon>Eukaryota</taxon>
        <taxon>Fungi</taxon>
        <taxon>Dikarya</taxon>
        <taxon>Basidiomycota</taxon>
        <taxon>Agaricomycotina</taxon>
        <taxon>Agaricomycetes</taxon>
        <taxon>Agaricomycetidae</taxon>
        <taxon>Agaricales</taxon>
        <taxon>Pluteineae</taxon>
        <taxon>Amanitaceae</taxon>
        <taxon>Amanita</taxon>
    </lineage>
</organism>
<dbReference type="OrthoDB" id="3262409at2759"/>
<keyword evidence="2" id="KW-0472">Membrane</keyword>
<keyword evidence="2" id="KW-0812">Transmembrane</keyword>
<feature type="transmembrane region" description="Helical" evidence="2">
    <location>
        <begin position="243"/>
        <end position="264"/>
    </location>
</feature>